<feature type="coiled-coil region" evidence="1">
    <location>
        <begin position="38"/>
        <end position="114"/>
    </location>
</feature>
<reference evidence="2 3" key="1">
    <citation type="submission" date="2018-03" db="EMBL/GenBank/DDBJ databases">
        <title>Genomic Encyclopedia of Archaeal and Bacterial Type Strains, Phase II (KMG-II): from individual species to whole genera.</title>
        <authorList>
            <person name="Goeker M."/>
        </authorList>
    </citation>
    <scope>NUCLEOTIDE SEQUENCE [LARGE SCALE GENOMIC DNA]</scope>
    <source>
        <strain evidence="2 3">DSM 28229</strain>
    </source>
</reference>
<evidence type="ECO:0000313" key="3">
    <source>
        <dbReference type="Proteomes" id="UP000245535"/>
    </source>
</evidence>
<keyword evidence="3" id="KW-1185">Reference proteome</keyword>
<sequence length="785" mass="90966">MVDSNLDKVVVDVSSNIESLFDELLHVKKEVNQLTVVNKNLQATVDNREADLAVLKKQAEEFISQIEAYTAERDALKEQAEQLAYTNKEFESVLERHQKELVELRKENRYLRSTWEADQYIIRGKQKEVYQLQELLKETHNSYAEELSYLRTKSVDTSLLDAKEEKYQALLSDYNFLLPLFKLKQAEVLKLQNYIAATGQQAAIDKRVEENLKIKKDKLIDWRITAFRNMKDRAEKDVAQLQILLKAKMDEVYSLQSLVKDNQKAYTKQLSELKAKALDQSELEAKEYEIQSIRSAEYFLKTSLKQKQAEVYRLQNDLATQGREALIKKLEVQENEDFLKWQLSTSKDLKNQWEKEAIQLETILKAKMNELYQLQSLSHENWKDAAELGHQVEGQQQKIDALEQNQLTLEDTAITSNAIDSVPASLYIAKQEEVYRLQALNNQNWKESAENKNEKNLLTEKFNEAEEQTIVLEITNEDLSTSESVPTSLYLAKQNEVYALQSLVKGNHLEARAKFLEKKTNSKTKVAKLKGKNAELKHRLAEGKKALVLSEDLLKAKQVEVYRLQELVQSNYRISLQKKLSEKEEVNVVSTDSTEVLLNEVIADKKQLERHLIAKLQEVYSLQHLVTEKGKDRKVFNSDFDSNDEELEFLQLELEELKEKLEDRIEENNMLWELAEQAKLKLSSNEGISVNSEVLKQENQEVNSLVENLTLDHESEKLATNLQESTKTQLSEENESVNDFQYRSNFTRIVESLGGEEGDPKKLTEAIDNYIQQIDHCIKYIDRLI</sequence>
<proteinExistence type="predicted"/>
<dbReference type="Proteomes" id="UP000245535">
    <property type="component" value="Unassembled WGS sequence"/>
</dbReference>
<evidence type="ECO:0000313" key="2">
    <source>
        <dbReference type="EMBL" id="PWJ44997.1"/>
    </source>
</evidence>
<evidence type="ECO:0000256" key="1">
    <source>
        <dbReference type="SAM" id="Coils"/>
    </source>
</evidence>
<protein>
    <submittedName>
        <fullName evidence="2">Uncharacterized protein</fullName>
    </submittedName>
</protein>
<keyword evidence="1" id="KW-0175">Coiled coil</keyword>
<comment type="caution">
    <text evidence="2">The sequence shown here is derived from an EMBL/GenBank/DDBJ whole genome shotgun (WGS) entry which is preliminary data.</text>
</comment>
<name>A0A316A5F5_SEDFL</name>
<gene>
    <name evidence="2" type="ORF">BC781_1011395</name>
</gene>
<feature type="coiled-coil region" evidence="1">
    <location>
        <begin position="640"/>
        <end position="712"/>
    </location>
</feature>
<dbReference type="AlphaFoldDB" id="A0A316A5F5"/>
<feature type="coiled-coil region" evidence="1">
    <location>
        <begin position="224"/>
        <end position="251"/>
    </location>
</feature>
<accession>A0A316A5F5</accession>
<organism evidence="2 3">
    <name type="scientific">Sediminitomix flava</name>
    <dbReference type="NCBI Taxonomy" id="379075"/>
    <lineage>
        <taxon>Bacteria</taxon>
        <taxon>Pseudomonadati</taxon>
        <taxon>Bacteroidota</taxon>
        <taxon>Cytophagia</taxon>
        <taxon>Cytophagales</taxon>
        <taxon>Flammeovirgaceae</taxon>
        <taxon>Sediminitomix</taxon>
    </lineage>
</organism>
<feature type="coiled-coil region" evidence="1">
    <location>
        <begin position="350"/>
        <end position="412"/>
    </location>
</feature>
<dbReference type="EMBL" id="QGDO01000001">
    <property type="protein sequence ID" value="PWJ44997.1"/>
    <property type="molecule type" value="Genomic_DNA"/>
</dbReference>